<proteinExistence type="predicted"/>
<protein>
    <submittedName>
        <fullName evidence="1">Uncharacterized protein</fullName>
    </submittedName>
</protein>
<keyword evidence="2" id="KW-1185">Reference proteome</keyword>
<name>A0A7X2NNU9_9CLOT</name>
<organism evidence="1 2">
    <name type="scientific">Clostridium porci</name>
    <dbReference type="NCBI Taxonomy" id="2605778"/>
    <lineage>
        <taxon>Bacteria</taxon>
        <taxon>Bacillati</taxon>
        <taxon>Bacillota</taxon>
        <taxon>Clostridia</taxon>
        <taxon>Eubacteriales</taxon>
        <taxon>Clostridiaceae</taxon>
        <taxon>Clostridium</taxon>
    </lineage>
</organism>
<dbReference type="EMBL" id="VUMD01000022">
    <property type="protein sequence ID" value="MSS38329.1"/>
    <property type="molecule type" value="Genomic_DNA"/>
</dbReference>
<reference evidence="1 2" key="1">
    <citation type="submission" date="2019-08" db="EMBL/GenBank/DDBJ databases">
        <title>In-depth cultivation of the pig gut microbiome towards novel bacterial diversity and tailored functional studies.</title>
        <authorList>
            <person name="Wylensek D."/>
            <person name="Hitch T.C.A."/>
            <person name="Clavel T."/>
        </authorList>
    </citation>
    <scope>NUCLEOTIDE SEQUENCE [LARGE SCALE GENOMIC DNA]</scope>
    <source>
        <strain evidence="1 2">WCA-389-WT-23D1</strain>
    </source>
</reference>
<dbReference type="AlphaFoldDB" id="A0A7X2NNU9"/>
<dbReference type="RefSeq" id="WP_154473757.1">
    <property type="nucleotide sequence ID" value="NZ_VUMD01000022.1"/>
</dbReference>
<accession>A0A7X2NNU9</accession>
<comment type="caution">
    <text evidence="1">The sequence shown here is derived from an EMBL/GenBank/DDBJ whole genome shotgun (WGS) entry which is preliminary data.</text>
</comment>
<evidence type="ECO:0000313" key="2">
    <source>
        <dbReference type="Proteomes" id="UP000429958"/>
    </source>
</evidence>
<sequence length="125" mass="14572">MINDFESFGHFVKSRNNETGEESFWYGQTLEDFDLTDEEAEKLTFLSLDTWTGADFAYVFGEICETHNSHKMATHINESILNAMEDSGMEFKPGSKELIFLKSLIINIVKGNHWDYLYKDEIVWK</sequence>
<gene>
    <name evidence="1" type="ORF">FYJ39_17770</name>
</gene>
<dbReference type="Proteomes" id="UP000429958">
    <property type="component" value="Unassembled WGS sequence"/>
</dbReference>
<evidence type="ECO:0000313" key="1">
    <source>
        <dbReference type="EMBL" id="MSS38329.1"/>
    </source>
</evidence>